<reference evidence="3" key="1">
    <citation type="journal article" date="2017" name="Front. Plant Sci.">
        <title>Climate Clever Clovers: New Paradigm to Reduce the Environmental Footprint of Ruminants by Breeding Low Methanogenic Forages Utilizing Haplotype Variation.</title>
        <authorList>
            <person name="Kaur P."/>
            <person name="Appels R."/>
            <person name="Bayer P.E."/>
            <person name="Keeble-Gagnere G."/>
            <person name="Wang J."/>
            <person name="Hirakawa H."/>
            <person name="Shirasawa K."/>
            <person name="Vercoe P."/>
            <person name="Stefanova K."/>
            <person name="Durmic Z."/>
            <person name="Nichols P."/>
            <person name="Revell C."/>
            <person name="Isobe S.N."/>
            <person name="Edwards D."/>
            <person name="Erskine W."/>
        </authorList>
    </citation>
    <scope>NUCLEOTIDE SEQUENCE [LARGE SCALE GENOMIC DNA]</scope>
    <source>
        <strain evidence="3">cv. Daliak</strain>
    </source>
</reference>
<protein>
    <submittedName>
        <fullName evidence="2">Uncharacterized protein</fullName>
    </submittedName>
</protein>
<feature type="region of interest" description="Disordered" evidence="1">
    <location>
        <begin position="28"/>
        <end position="85"/>
    </location>
</feature>
<proteinExistence type="predicted"/>
<keyword evidence="3" id="KW-1185">Reference proteome</keyword>
<accession>A0A2Z6NBW7</accession>
<dbReference type="AlphaFoldDB" id="A0A2Z6NBW7"/>
<dbReference type="EMBL" id="DF973850">
    <property type="protein sequence ID" value="GAU41186.1"/>
    <property type="molecule type" value="Genomic_DNA"/>
</dbReference>
<evidence type="ECO:0000313" key="3">
    <source>
        <dbReference type="Proteomes" id="UP000242715"/>
    </source>
</evidence>
<organism evidence="2 3">
    <name type="scientific">Trifolium subterraneum</name>
    <name type="common">Subterranean clover</name>
    <dbReference type="NCBI Taxonomy" id="3900"/>
    <lineage>
        <taxon>Eukaryota</taxon>
        <taxon>Viridiplantae</taxon>
        <taxon>Streptophyta</taxon>
        <taxon>Embryophyta</taxon>
        <taxon>Tracheophyta</taxon>
        <taxon>Spermatophyta</taxon>
        <taxon>Magnoliopsida</taxon>
        <taxon>eudicotyledons</taxon>
        <taxon>Gunneridae</taxon>
        <taxon>Pentapetalae</taxon>
        <taxon>rosids</taxon>
        <taxon>fabids</taxon>
        <taxon>Fabales</taxon>
        <taxon>Fabaceae</taxon>
        <taxon>Papilionoideae</taxon>
        <taxon>50 kb inversion clade</taxon>
        <taxon>NPAAA clade</taxon>
        <taxon>Hologalegina</taxon>
        <taxon>IRL clade</taxon>
        <taxon>Trifolieae</taxon>
        <taxon>Trifolium</taxon>
    </lineage>
</organism>
<feature type="compositionally biased region" description="Polar residues" evidence="1">
    <location>
        <begin position="40"/>
        <end position="52"/>
    </location>
</feature>
<dbReference type="OrthoDB" id="2119228at2759"/>
<sequence>MQWIKQYCDSVNSGQHTYDPLERREVCKGGGREVSKKSVHSQPSNKGSSTSHRAPPSHVARRNDVSTANPSNQVAEKATRPPAAAVSPAYDQQWSLALCLCKIEWLEPYAPQAGSRSPMLFRMTQIFFGGSLFVLVSNPLLKRLDCISISLSGRLRQKS</sequence>
<evidence type="ECO:0000313" key="2">
    <source>
        <dbReference type="EMBL" id="GAU41186.1"/>
    </source>
</evidence>
<gene>
    <name evidence="2" type="ORF">TSUD_89820</name>
</gene>
<evidence type="ECO:0000256" key="1">
    <source>
        <dbReference type="SAM" id="MobiDB-lite"/>
    </source>
</evidence>
<feature type="compositionally biased region" description="Polar residues" evidence="1">
    <location>
        <begin position="65"/>
        <end position="74"/>
    </location>
</feature>
<dbReference type="Proteomes" id="UP000242715">
    <property type="component" value="Unassembled WGS sequence"/>
</dbReference>
<name>A0A2Z6NBW7_TRISU</name>